<name>A0A7J3SMM5_9CREN</name>
<feature type="transmembrane region" description="Helical" evidence="1">
    <location>
        <begin position="12"/>
        <end position="31"/>
    </location>
</feature>
<proteinExistence type="predicted"/>
<organism evidence="2">
    <name type="scientific">Fervidicoccus fontis</name>
    <dbReference type="NCBI Taxonomy" id="683846"/>
    <lineage>
        <taxon>Archaea</taxon>
        <taxon>Thermoproteota</taxon>
        <taxon>Thermoprotei</taxon>
        <taxon>Fervidicoccales</taxon>
        <taxon>Fervidicoccaceae</taxon>
        <taxon>Fervidicoccus</taxon>
    </lineage>
</organism>
<dbReference type="AlphaFoldDB" id="A0A7J3SMM5"/>
<evidence type="ECO:0000256" key="1">
    <source>
        <dbReference type="SAM" id="Phobius"/>
    </source>
</evidence>
<keyword evidence="1" id="KW-1133">Transmembrane helix</keyword>
<gene>
    <name evidence="2" type="ORF">ENW83_06550</name>
</gene>
<keyword evidence="1" id="KW-0812">Transmembrane</keyword>
<dbReference type="EMBL" id="DTLS01000185">
    <property type="protein sequence ID" value="HGZ60836.1"/>
    <property type="molecule type" value="Genomic_DNA"/>
</dbReference>
<accession>A0A7J3SMM5</accession>
<sequence>MKYKSQAEGIAIIFMALLLSAVLFSIFKAIFSASEGWKDLEYYGQLLSMKSSEKIFLGNSIDGPCISSSISTDAVILIIPSNLNGKNETLQVEKTSVPVNSCLSFSSIGLNYDEGKSVLVLTKYGNAFYWNSSLGATAVKMQ</sequence>
<keyword evidence="1" id="KW-0472">Membrane</keyword>
<comment type="caution">
    <text evidence="2">The sequence shown here is derived from an EMBL/GenBank/DDBJ whole genome shotgun (WGS) entry which is preliminary data.</text>
</comment>
<reference evidence="2" key="1">
    <citation type="journal article" date="2020" name="mSystems">
        <title>Genome- and Community-Level Interaction Insights into Carbon Utilization and Element Cycling Functions of Hydrothermarchaeota in Hydrothermal Sediment.</title>
        <authorList>
            <person name="Zhou Z."/>
            <person name="Liu Y."/>
            <person name="Xu W."/>
            <person name="Pan J."/>
            <person name="Luo Z.H."/>
            <person name="Li M."/>
        </authorList>
    </citation>
    <scope>NUCLEOTIDE SEQUENCE [LARGE SCALE GENOMIC DNA]</scope>
    <source>
        <strain evidence="2">SpSt-885</strain>
    </source>
</reference>
<protein>
    <submittedName>
        <fullName evidence="2">Uncharacterized protein</fullName>
    </submittedName>
</protein>
<evidence type="ECO:0000313" key="2">
    <source>
        <dbReference type="EMBL" id="HGZ60836.1"/>
    </source>
</evidence>